<name>A0A6J4T8J2_9ACTN</name>
<evidence type="ECO:0000313" key="1">
    <source>
        <dbReference type="EMBL" id="CAA9516642.1"/>
    </source>
</evidence>
<dbReference type="Gene3D" id="3.30.530.20">
    <property type="match status" value="1"/>
</dbReference>
<dbReference type="InterPro" id="IPR019587">
    <property type="entry name" value="Polyketide_cyclase/dehydratase"/>
</dbReference>
<reference evidence="1" key="1">
    <citation type="submission" date="2020-02" db="EMBL/GenBank/DDBJ databases">
        <authorList>
            <person name="Meier V. D."/>
        </authorList>
    </citation>
    <scope>NUCLEOTIDE SEQUENCE</scope>
    <source>
        <strain evidence="1">AVDCRST_MAG17</strain>
    </source>
</reference>
<sequence>MKVEREIDLVASPDKVYEMLMDPDRLGEWVTIHERFEDAPDQLEQGARMTQTLKVAGQRFTVRWEVTQAERPSKVTWKGEGPMGTAARVIYDLDERDGATHFSYMNEFELPGGAAGRIAGRAVSAAAGREVERSLERLKEKLEG</sequence>
<dbReference type="Pfam" id="PF10604">
    <property type="entry name" value="Polyketide_cyc2"/>
    <property type="match status" value="1"/>
</dbReference>
<accession>A0A6J4T8J2</accession>
<dbReference type="InterPro" id="IPR023393">
    <property type="entry name" value="START-like_dom_sf"/>
</dbReference>
<proteinExistence type="predicted"/>
<organism evidence="1">
    <name type="scientific">uncultured Solirubrobacterales bacterium</name>
    <dbReference type="NCBI Taxonomy" id="768556"/>
    <lineage>
        <taxon>Bacteria</taxon>
        <taxon>Bacillati</taxon>
        <taxon>Actinomycetota</taxon>
        <taxon>Thermoleophilia</taxon>
        <taxon>Solirubrobacterales</taxon>
        <taxon>environmental samples</taxon>
    </lineage>
</organism>
<dbReference type="AlphaFoldDB" id="A0A6J4T8J2"/>
<gene>
    <name evidence="1" type="ORF">AVDCRST_MAG17-2325</name>
</gene>
<dbReference type="EMBL" id="CADCVV010000189">
    <property type="protein sequence ID" value="CAA9516642.1"/>
    <property type="molecule type" value="Genomic_DNA"/>
</dbReference>
<dbReference type="SUPFAM" id="SSF55961">
    <property type="entry name" value="Bet v1-like"/>
    <property type="match status" value="1"/>
</dbReference>
<protein>
    <submittedName>
        <fullName evidence="1">Uncharacterized protein</fullName>
    </submittedName>
</protein>